<dbReference type="SUPFAM" id="SSF54427">
    <property type="entry name" value="NTF2-like"/>
    <property type="match status" value="1"/>
</dbReference>
<feature type="domain" description="SnoaL-like" evidence="2">
    <location>
        <begin position="60"/>
        <end position="125"/>
    </location>
</feature>
<feature type="compositionally biased region" description="Basic residues" evidence="1">
    <location>
        <begin position="131"/>
        <end position="140"/>
    </location>
</feature>
<evidence type="ECO:0000259" key="2">
    <source>
        <dbReference type="Pfam" id="PF13474"/>
    </source>
</evidence>
<name>A0A3B1BQ66_9ZZZZ</name>
<gene>
    <name evidence="3" type="ORF">MNBD_ALPHA03-932</name>
</gene>
<proteinExistence type="predicted"/>
<organism evidence="3">
    <name type="scientific">hydrothermal vent metagenome</name>
    <dbReference type="NCBI Taxonomy" id="652676"/>
    <lineage>
        <taxon>unclassified sequences</taxon>
        <taxon>metagenomes</taxon>
        <taxon>ecological metagenomes</taxon>
    </lineage>
</organism>
<feature type="region of interest" description="Disordered" evidence="1">
    <location>
        <begin position="121"/>
        <end position="140"/>
    </location>
</feature>
<protein>
    <recommendedName>
        <fullName evidence="2">SnoaL-like domain-containing protein</fullName>
    </recommendedName>
</protein>
<accession>A0A3B1BQ66</accession>
<dbReference type="AlphaFoldDB" id="A0A3B1BQ66"/>
<dbReference type="InterPro" id="IPR037401">
    <property type="entry name" value="SnoaL-like"/>
</dbReference>
<sequence>MPVCRLNILNNRKPAHLFAFLMPPYWQDLDFDGFRSIESGGQNTPLDDLIKRHVEPEKTALEYLTIDISNIEINFEKDFAWAIADQRVKGKVRKNGKTFDKGGYQTYLFRLIDGNWKIVHSHSSSRDYNPKRHGTAKAMK</sequence>
<dbReference type="Gene3D" id="3.10.450.50">
    <property type="match status" value="1"/>
</dbReference>
<dbReference type="InterPro" id="IPR032710">
    <property type="entry name" value="NTF2-like_dom_sf"/>
</dbReference>
<evidence type="ECO:0000313" key="3">
    <source>
        <dbReference type="EMBL" id="VAX08475.1"/>
    </source>
</evidence>
<reference evidence="3" key="1">
    <citation type="submission" date="2018-06" db="EMBL/GenBank/DDBJ databases">
        <authorList>
            <person name="Zhirakovskaya E."/>
        </authorList>
    </citation>
    <scope>NUCLEOTIDE SEQUENCE</scope>
</reference>
<evidence type="ECO:0000256" key="1">
    <source>
        <dbReference type="SAM" id="MobiDB-lite"/>
    </source>
</evidence>
<dbReference type="EMBL" id="UOFW01000240">
    <property type="protein sequence ID" value="VAX08475.1"/>
    <property type="molecule type" value="Genomic_DNA"/>
</dbReference>
<dbReference type="Pfam" id="PF13474">
    <property type="entry name" value="SnoaL_3"/>
    <property type="match status" value="1"/>
</dbReference>